<evidence type="ECO:0000313" key="3">
    <source>
        <dbReference type="Proteomes" id="UP000077069"/>
    </source>
</evidence>
<dbReference type="InParanoid" id="A0A177CYL3"/>
<feature type="compositionally biased region" description="Basic and acidic residues" evidence="1">
    <location>
        <begin position="452"/>
        <end position="462"/>
    </location>
</feature>
<feature type="compositionally biased region" description="Polar residues" evidence="1">
    <location>
        <begin position="435"/>
        <end position="448"/>
    </location>
</feature>
<protein>
    <submittedName>
        <fullName evidence="2">Uncharacterized protein</fullName>
    </submittedName>
</protein>
<sequence>MGCPTPQQEAVYKGRFLVNDTRNGAEYASEAGRKTSNAERHASSGHLVCTIRAACACLRKAPTVMSSSYFDAQPAQAPPPSALLDIPEGSGVANAGFLSPQVSRILEDLELDEKSSSEDPDDHASLDGDSNSDKDTSHDRKSRRDQTEQGHCIRKSQTSPLPRGSKAHNKSSSHRPGFNSHKNPHLARFHSLRSMLFSSQIEDNIQRDKEIKMQAEAEAKWKAEHDLRKGLNRPKTPESQNPPGEGLAKRMTSGLKRMASKNSPPPMARIAEDNVSTASDDEEDEVNHSNEEINHSDIEDLVRWVSRRDPPSDGEARRIQGDATDKISKTDSGHESLGNSDVEDLVRWVSRKDETQPKSSEETGSERRTVLAADTVQHTHSYDSDASTESDSETAARSAEHRDSINEDDVDDLVRWVSRREGPNAGPVRQKKEGSSTGTPTGSEIQDSNTEELVRWVTKQDDTSGESDNASNPSLTDIVEHAEPTATVPRRGTGSDGKRDCSHER</sequence>
<name>A0A177CYL3_9PLEO</name>
<feature type="compositionally biased region" description="Basic and acidic residues" evidence="1">
    <location>
        <begin position="412"/>
        <end position="422"/>
    </location>
</feature>
<dbReference type="RefSeq" id="XP_018042721.1">
    <property type="nucleotide sequence ID" value="XM_018179894.1"/>
</dbReference>
<organism evidence="2 3">
    <name type="scientific">Paraphaeosphaeria sporulosa</name>
    <dbReference type="NCBI Taxonomy" id="1460663"/>
    <lineage>
        <taxon>Eukaryota</taxon>
        <taxon>Fungi</taxon>
        <taxon>Dikarya</taxon>
        <taxon>Ascomycota</taxon>
        <taxon>Pezizomycotina</taxon>
        <taxon>Dothideomycetes</taxon>
        <taxon>Pleosporomycetidae</taxon>
        <taxon>Pleosporales</taxon>
        <taxon>Massarineae</taxon>
        <taxon>Didymosphaeriaceae</taxon>
        <taxon>Paraphaeosphaeria</taxon>
    </lineage>
</organism>
<feature type="compositionally biased region" description="Polar residues" evidence="1">
    <location>
        <begin position="466"/>
        <end position="475"/>
    </location>
</feature>
<feature type="compositionally biased region" description="Basic and acidic residues" evidence="1">
    <location>
        <begin position="286"/>
        <end position="334"/>
    </location>
</feature>
<dbReference type="GeneID" id="28763380"/>
<dbReference type="AlphaFoldDB" id="A0A177CYL3"/>
<evidence type="ECO:0000256" key="1">
    <source>
        <dbReference type="SAM" id="MobiDB-lite"/>
    </source>
</evidence>
<dbReference type="OrthoDB" id="3797649at2759"/>
<feature type="compositionally biased region" description="Basic and acidic residues" evidence="1">
    <location>
        <begin position="112"/>
        <end position="148"/>
    </location>
</feature>
<feature type="compositionally biased region" description="Basic and acidic residues" evidence="1">
    <location>
        <begin position="496"/>
        <end position="505"/>
    </location>
</feature>
<feature type="compositionally biased region" description="Basic and acidic residues" evidence="1">
    <location>
        <begin position="344"/>
        <end position="369"/>
    </location>
</feature>
<feature type="region of interest" description="Disordered" evidence="1">
    <location>
        <begin position="208"/>
        <end position="505"/>
    </location>
</feature>
<evidence type="ECO:0000313" key="2">
    <source>
        <dbReference type="EMBL" id="OAG12356.1"/>
    </source>
</evidence>
<dbReference type="EMBL" id="KV441548">
    <property type="protein sequence ID" value="OAG12356.1"/>
    <property type="molecule type" value="Genomic_DNA"/>
</dbReference>
<keyword evidence="3" id="KW-1185">Reference proteome</keyword>
<reference evidence="2 3" key="1">
    <citation type="submission" date="2016-05" db="EMBL/GenBank/DDBJ databases">
        <title>Comparative analysis of secretome profiles of manganese(II)-oxidizing ascomycete fungi.</title>
        <authorList>
            <consortium name="DOE Joint Genome Institute"/>
            <person name="Zeiner C.A."/>
            <person name="Purvine S.O."/>
            <person name="Zink E.M."/>
            <person name="Wu S."/>
            <person name="Pasa-Tolic L."/>
            <person name="Chaput D.L."/>
            <person name="Haridas S."/>
            <person name="Grigoriev I.V."/>
            <person name="Santelli C.M."/>
            <person name="Hansel C.M."/>
        </authorList>
    </citation>
    <scope>NUCLEOTIDE SEQUENCE [LARGE SCALE GENOMIC DNA]</scope>
    <source>
        <strain evidence="2 3">AP3s5-JAC2a</strain>
    </source>
</reference>
<accession>A0A177CYL3</accession>
<dbReference type="Proteomes" id="UP000077069">
    <property type="component" value="Unassembled WGS sequence"/>
</dbReference>
<feature type="region of interest" description="Disordered" evidence="1">
    <location>
        <begin position="111"/>
        <end position="186"/>
    </location>
</feature>
<gene>
    <name evidence="2" type="ORF">CC84DRAFT_1171100</name>
</gene>
<proteinExistence type="predicted"/>
<feature type="compositionally biased region" description="Basic and acidic residues" evidence="1">
    <location>
        <begin position="208"/>
        <end position="229"/>
    </location>
</feature>